<evidence type="ECO:0000313" key="1">
    <source>
        <dbReference type="EMBL" id="OWA51059.1"/>
    </source>
</evidence>
<reference evidence="2" key="1">
    <citation type="submission" date="2017-01" db="EMBL/GenBank/DDBJ databases">
        <title>Comparative genomics of anhydrobiosis in the tardigrade Hypsibius dujardini.</title>
        <authorList>
            <person name="Yoshida Y."/>
            <person name="Koutsovoulos G."/>
            <person name="Laetsch D."/>
            <person name="Stevens L."/>
            <person name="Kumar S."/>
            <person name="Horikawa D."/>
            <person name="Ishino K."/>
            <person name="Komine S."/>
            <person name="Tomita M."/>
            <person name="Blaxter M."/>
            <person name="Arakawa K."/>
        </authorList>
    </citation>
    <scope>NUCLEOTIDE SEQUENCE [LARGE SCALE GENOMIC DNA]</scope>
    <source>
        <strain evidence="2">Z151</strain>
    </source>
</reference>
<name>A0A9X6ND16_HYPEX</name>
<protein>
    <submittedName>
        <fullName evidence="1">Uncharacterized protein</fullName>
    </submittedName>
</protein>
<dbReference type="AlphaFoldDB" id="A0A9X6ND16"/>
<dbReference type="Proteomes" id="UP000192578">
    <property type="component" value="Unassembled WGS sequence"/>
</dbReference>
<evidence type="ECO:0000313" key="2">
    <source>
        <dbReference type="Proteomes" id="UP000192578"/>
    </source>
</evidence>
<organism evidence="1 2">
    <name type="scientific">Hypsibius exemplaris</name>
    <name type="common">Freshwater tardigrade</name>
    <dbReference type="NCBI Taxonomy" id="2072580"/>
    <lineage>
        <taxon>Eukaryota</taxon>
        <taxon>Metazoa</taxon>
        <taxon>Ecdysozoa</taxon>
        <taxon>Tardigrada</taxon>
        <taxon>Eutardigrada</taxon>
        <taxon>Parachela</taxon>
        <taxon>Hypsibioidea</taxon>
        <taxon>Hypsibiidae</taxon>
        <taxon>Hypsibius</taxon>
    </lineage>
</organism>
<gene>
    <name evidence="1" type="ORF">BV898_15561</name>
</gene>
<keyword evidence="2" id="KW-1185">Reference proteome</keyword>
<accession>A0A9X6ND16</accession>
<comment type="caution">
    <text evidence="1">The sequence shown here is derived from an EMBL/GenBank/DDBJ whole genome shotgun (WGS) entry which is preliminary data.</text>
</comment>
<proteinExistence type="predicted"/>
<sequence length="93" mass="10526">MGAKLYPYLRELADEAGLDRSDPLLEQMWLSHSAVIAELPHEFRNFRSEPGPFMVTGPNRNPSWLQVQTGTLHGYRSEPEPFMVTGPNRDPSS</sequence>
<dbReference type="EMBL" id="MTYJ01000213">
    <property type="protein sequence ID" value="OWA51059.1"/>
    <property type="molecule type" value="Genomic_DNA"/>
</dbReference>